<evidence type="ECO:0000313" key="3">
    <source>
        <dbReference type="Proteomes" id="UP000005025"/>
    </source>
</evidence>
<reference evidence="2 3" key="1">
    <citation type="submission" date="2011-09" db="EMBL/GenBank/DDBJ databases">
        <authorList>
            <person name="Weinstock G."/>
            <person name="Sodergren E."/>
            <person name="Clifton S."/>
            <person name="Fulton L."/>
            <person name="Fulton B."/>
            <person name="Courtney L."/>
            <person name="Fronick C."/>
            <person name="Harrison M."/>
            <person name="Strong C."/>
            <person name="Farmer C."/>
            <person name="Delahaunty K."/>
            <person name="Markovic C."/>
            <person name="Hall O."/>
            <person name="Minx P."/>
            <person name="Tomlinson C."/>
            <person name="Mitreva M."/>
            <person name="Hou S."/>
            <person name="Chen J."/>
            <person name="Wollam A."/>
            <person name="Pepin K.H."/>
            <person name="Johnson M."/>
            <person name="Bhonagiri V."/>
            <person name="Zhang X."/>
            <person name="Suruliraj S."/>
            <person name="Warren W."/>
            <person name="Chinwalla A."/>
            <person name="Mardis E.R."/>
            <person name="Wilson R.K."/>
        </authorList>
    </citation>
    <scope>NUCLEOTIDE SEQUENCE [LARGE SCALE GENOMIC DNA]</scope>
    <source>
        <strain evidence="2 3">F0435</strain>
    </source>
</reference>
<feature type="transmembrane region" description="Helical" evidence="1">
    <location>
        <begin position="34"/>
        <end position="59"/>
    </location>
</feature>
<evidence type="ECO:0000313" key="2">
    <source>
        <dbReference type="EMBL" id="EHO52370.1"/>
    </source>
</evidence>
<dbReference type="PATRIC" id="fig|797516.3.peg.934"/>
<gene>
    <name evidence="2" type="ORF">HMPREF9104_01051</name>
</gene>
<dbReference type="HOGENOM" id="CLU_2356140_0_0_9"/>
<name>H1LEM5_9LACO</name>
<dbReference type="AlphaFoldDB" id="H1LEM5"/>
<proteinExistence type="predicted"/>
<dbReference type="Proteomes" id="UP000005025">
    <property type="component" value="Unassembled WGS sequence"/>
</dbReference>
<evidence type="ECO:0000256" key="1">
    <source>
        <dbReference type="SAM" id="Phobius"/>
    </source>
</evidence>
<feature type="transmembrane region" description="Helical" evidence="1">
    <location>
        <begin position="66"/>
        <end position="89"/>
    </location>
</feature>
<comment type="caution">
    <text evidence="2">The sequence shown here is derived from an EMBL/GenBank/DDBJ whole genome shotgun (WGS) entry which is preliminary data.</text>
</comment>
<protein>
    <submittedName>
        <fullName evidence="2">Uncharacterized protein</fullName>
    </submittedName>
</protein>
<organism evidence="2 3">
    <name type="scientific">Lentilactobacillus kisonensis F0435</name>
    <dbReference type="NCBI Taxonomy" id="797516"/>
    <lineage>
        <taxon>Bacteria</taxon>
        <taxon>Bacillati</taxon>
        <taxon>Bacillota</taxon>
        <taxon>Bacilli</taxon>
        <taxon>Lactobacillales</taxon>
        <taxon>Lactobacillaceae</taxon>
        <taxon>Lentilactobacillus</taxon>
    </lineage>
</organism>
<accession>H1LEM5</accession>
<keyword evidence="1" id="KW-0812">Transmembrane</keyword>
<keyword evidence="1" id="KW-0472">Membrane</keyword>
<feature type="transmembrane region" description="Helical" evidence="1">
    <location>
        <begin position="7"/>
        <end position="28"/>
    </location>
</feature>
<dbReference type="OrthoDB" id="9999760at2"/>
<dbReference type="EMBL" id="AGRJ01000105">
    <property type="protein sequence ID" value="EHO52370.1"/>
    <property type="molecule type" value="Genomic_DNA"/>
</dbReference>
<sequence>MSIWHEYLLYILILTEIIATLAATFLRFHPFPHHALWVTLEILLTICGLVSNGLGVIFLMMPFYDFVIVLLIGLAGIILGVIWLITVFLNTRRV</sequence>
<dbReference type="RefSeq" id="WP_008856230.1">
    <property type="nucleotide sequence ID" value="NZ_JH591024.1"/>
</dbReference>
<keyword evidence="1" id="KW-1133">Transmembrane helix</keyword>